<evidence type="ECO:0000313" key="1">
    <source>
        <dbReference type="EMBL" id="SEA66674.1"/>
    </source>
</evidence>
<accession>A0A1H4D1T1</accession>
<keyword evidence="2" id="KW-1185">Reference proteome</keyword>
<reference evidence="1 2" key="1">
    <citation type="submission" date="2016-10" db="EMBL/GenBank/DDBJ databases">
        <authorList>
            <person name="de Groot N.N."/>
        </authorList>
    </citation>
    <scope>NUCLEOTIDE SEQUENCE [LARGE SCALE GENOMIC DNA]</scope>
    <source>
        <strain evidence="1 2">DSM 21228</strain>
    </source>
</reference>
<dbReference type="AlphaFoldDB" id="A0A1H4D1T1"/>
<dbReference type="OrthoDB" id="9797738at2"/>
<dbReference type="STRING" id="525918.SAMN05660964_02123"/>
<proteinExistence type="predicted"/>
<gene>
    <name evidence="1" type="ORF">SAMN05660964_02123</name>
</gene>
<name>A0A1H4D1T1_9GAMM</name>
<dbReference type="Proteomes" id="UP000199397">
    <property type="component" value="Unassembled WGS sequence"/>
</dbReference>
<dbReference type="RefSeq" id="WP_093068464.1">
    <property type="nucleotide sequence ID" value="NZ_FNQP01000011.1"/>
</dbReference>
<dbReference type="EMBL" id="FNQP01000011">
    <property type="protein sequence ID" value="SEA66674.1"/>
    <property type="molecule type" value="Genomic_DNA"/>
</dbReference>
<organism evidence="1 2">
    <name type="scientific">Thiothrix caldifontis</name>
    <dbReference type="NCBI Taxonomy" id="525918"/>
    <lineage>
        <taxon>Bacteria</taxon>
        <taxon>Pseudomonadati</taxon>
        <taxon>Pseudomonadota</taxon>
        <taxon>Gammaproteobacteria</taxon>
        <taxon>Thiotrichales</taxon>
        <taxon>Thiotrichaceae</taxon>
        <taxon>Thiothrix</taxon>
    </lineage>
</organism>
<evidence type="ECO:0000313" key="2">
    <source>
        <dbReference type="Proteomes" id="UP000199397"/>
    </source>
</evidence>
<sequence>MHGMVPPDPSGEGVSQTAYATVYMPKFKASRNRFPASCITLYATAQEAVDAACHDDKRFAAMVQGPSKSSEGQYIFYLRQWL</sequence>
<protein>
    <submittedName>
        <fullName evidence="1">Uncharacterized protein</fullName>
    </submittedName>
</protein>